<keyword evidence="1" id="KW-0812">Transmembrane</keyword>
<protein>
    <submittedName>
        <fullName evidence="2">Uncharacterized protein</fullName>
    </submittedName>
</protein>
<keyword evidence="3" id="KW-1185">Reference proteome</keyword>
<evidence type="ECO:0000313" key="3">
    <source>
        <dbReference type="Proteomes" id="UP000244161"/>
    </source>
</evidence>
<sequence length="69" mass="7717">MNVTELLFIASMITLIVGFVGVVMIIVLGVMDLLHIQLRVQVDRKRYLRNVVILLVAGGLLSTAYLMMK</sequence>
<accession>A0A2T5IIK1</accession>
<feature type="transmembrane region" description="Helical" evidence="1">
    <location>
        <begin position="6"/>
        <end position="35"/>
    </location>
</feature>
<dbReference type="Proteomes" id="UP000244161">
    <property type="component" value="Unassembled WGS sequence"/>
</dbReference>
<keyword evidence="1" id="KW-0472">Membrane</keyword>
<keyword evidence="1" id="KW-1133">Transmembrane helix</keyword>
<name>A0A2T5IIK1_9LACT</name>
<evidence type="ECO:0000313" key="2">
    <source>
        <dbReference type="EMBL" id="PTQ83619.1"/>
    </source>
</evidence>
<gene>
    <name evidence="2" type="ORF">C8U37_11329</name>
</gene>
<dbReference type="AlphaFoldDB" id="A0A2T5IIK1"/>
<comment type="caution">
    <text evidence="2">The sequence shown here is derived from an EMBL/GenBank/DDBJ whole genome shotgun (WGS) entry which is preliminary data.</text>
</comment>
<evidence type="ECO:0000256" key="1">
    <source>
        <dbReference type="SAM" id="Phobius"/>
    </source>
</evidence>
<dbReference type="RefSeq" id="WP_108033075.1">
    <property type="nucleotide sequence ID" value="NZ_QAOM01000013.1"/>
</dbReference>
<dbReference type="EMBL" id="QAOM01000013">
    <property type="protein sequence ID" value="PTQ83619.1"/>
    <property type="molecule type" value="Genomic_DNA"/>
</dbReference>
<reference evidence="2 3" key="1">
    <citation type="submission" date="2018-04" db="EMBL/GenBank/DDBJ databases">
        <title>Genomic Encyclopedia of Archaeal and Bacterial Type Strains, Phase II (KMG-II): from individual species to whole genera.</title>
        <authorList>
            <person name="Goeker M."/>
        </authorList>
    </citation>
    <scope>NUCLEOTIDE SEQUENCE [LARGE SCALE GENOMIC DNA]</scope>
    <source>
        <strain evidence="2 3">DSM 18806</strain>
    </source>
</reference>
<dbReference type="OrthoDB" id="2168446at2"/>
<proteinExistence type="predicted"/>
<organism evidence="2 3">
    <name type="scientific">Trichococcus patagoniensis</name>
    <dbReference type="NCBI Taxonomy" id="382641"/>
    <lineage>
        <taxon>Bacteria</taxon>
        <taxon>Bacillati</taxon>
        <taxon>Bacillota</taxon>
        <taxon>Bacilli</taxon>
        <taxon>Lactobacillales</taxon>
        <taxon>Carnobacteriaceae</taxon>
        <taxon>Trichococcus</taxon>
    </lineage>
</organism>
<feature type="transmembrane region" description="Helical" evidence="1">
    <location>
        <begin position="47"/>
        <end position="68"/>
    </location>
</feature>